<dbReference type="SUPFAM" id="SSF51182">
    <property type="entry name" value="RmlC-like cupins"/>
    <property type="match status" value="1"/>
</dbReference>
<accession>A0A1Q8CPC5</accession>
<dbReference type="EMBL" id="MSIE01000031">
    <property type="protein sequence ID" value="OLF16188.1"/>
    <property type="molecule type" value="Genomic_DNA"/>
</dbReference>
<sequence>MTEYSITTDVRFGALERVDVHALADAVTEPWHNQTLCSVNESVVRLGVVQGEFHWHSHDEEDEFFFVVDGELVIELEDRSVELRAGQGVTVPKGVRHRPVAPRRTIMLMVERNGIRPTGD</sequence>
<keyword evidence="3" id="KW-1185">Reference proteome</keyword>
<dbReference type="STRING" id="1912961.BU204_17590"/>
<dbReference type="Pfam" id="PF07883">
    <property type="entry name" value="Cupin_2"/>
    <property type="match status" value="1"/>
</dbReference>
<protein>
    <submittedName>
        <fullName evidence="2">Cupin</fullName>
    </submittedName>
</protein>
<dbReference type="Gene3D" id="2.60.120.10">
    <property type="entry name" value="Jelly Rolls"/>
    <property type="match status" value="1"/>
</dbReference>
<dbReference type="InterPro" id="IPR013096">
    <property type="entry name" value="Cupin_2"/>
</dbReference>
<dbReference type="RefSeq" id="WP_075126779.1">
    <property type="nucleotide sequence ID" value="NZ_MSIE01000031.1"/>
</dbReference>
<evidence type="ECO:0000313" key="3">
    <source>
        <dbReference type="Proteomes" id="UP000185596"/>
    </source>
</evidence>
<feature type="domain" description="Cupin type-2" evidence="1">
    <location>
        <begin position="51"/>
        <end position="103"/>
    </location>
</feature>
<dbReference type="PANTHER" id="PTHR36114">
    <property type="entry name" value="16.7 KDA PROTEIN IN WHIE LOCUS"/>
    <property type="match status" value="1"/>
</dbReference>
<evidence type="ECO:0000259" key="1">
    <source>
        <dbReference type="Pfam" id="PF07883"/>
    </source>
</evidence>
<gene>
    <name evidence="2" type="ORF">BU204_17590</name>
</gene>
<proteinExistence type="predicted"/>
<dbReference type="OrthoDB" id="9794183at2"/>
<dbReference type="AlphaFoldDB" id="A0A1Q8CPC5"/>
<dbReference type="InterPro" id="IPR014710">
    <property type="entry name" value="RmlC-like_jellyroll"/>
</dbReference>
<name>A0A1Q8CPC5_9PSEU</name>
<dbReference type="InterPro" id="IPR052044">
    <property type="entry name" value="PKS_Associated_Protein"/>
</dbReference>
<dbReference type="CDD" id="cd02226">
    <property type="entry name" value="cupin_YdbB-like"/>
    <property type="match status" value="1"/>
</dbReference>
<comment type="caution">
    <text evidence="2">The sequence shown here is derived from an EMBL/GenBank/DDBJ whole genome shotgun (WGS) entry which is preliminary data.</text>
</comment>
<dbReference type="InterPro" id="IPR011051">
    <property type="entry name" value="RmlC_Cupin_sf"/>
</dbReference>
<organism evidence="2 3">
    <name type="scientific">Actinophytocola xanthii</name>
    <dbReference type="NCBI Taxonomy" id="1912961"/>
    <lineage>
        <taxon>Bacteria</taxon>
        <taxon>Bacillati</taxon>
        <taxon>Actinomycetota</taxon>
        <taxon>Actinomycetes</taxon>
        <taxon>Pseudonocardiales</taxon>
        <taxon>Pseudonocardiaceae</taxon>
    </lineage>
</organism>
<reference evidence="2 3" key="1">
    <citation type="submission" date="2016-12" db="EMBL/GenBank/DDBJ databases">
        <title>The draft genome sequence of Actinophytocola sp. 11-183.</title>
        <authorList>
            <person name="Wang W."/>
            <person name="Yuan L."/>
        </authorList>
    </citation>
    <scope>NUCLEOTIDE SEQUENCE [LARGE SCALE GENOMIC DNA]</scope>
    <source>
        <strain evidence="2 3">11-183</strain>
    </source>
</reference>
<evidence type="ECO:0000313" key="2">
    <source>
        <dbReference type="EMBL" id="OLF16188.1"/>
    </source>
</evidence>
<dbReference type="Proteomes" id="UP000185596">
    <property type="component" value="Unassembled WGS sequence"/>
</dbReference>
<dbReference type="PANTHER" id="PTHR36114:SF1">
    <property type="entry name" value="16.7 KDA PROTEIN IN WHIE LOCUS"/>
    <property type="match status" value="1"/>
</dbReference>